<evidence type="ECO:0000256" key="1">
    <source>
        <dbReference type="SAM" id="SignalP"/>
    </source>
</evidence>
<dbReference type="InterPro" id="IPR036514">
    <property type="entry name" value="SGNH_hydro_sf"/>
</dbReference>
<dbReference type="InterPro" id="IPR053140">
    <property type="entry name" value="GDSL_Rv0518-like"/>
</dbReference>
<dbReference type="Pfam" id="PF13472">
    <property type="entry name" value="Lipase_GDSL_2"/>
    <property type="match status" value="1"/>
</dbReference>
<dbReference type="RefSeq" id="WP_338198405.1">
    <property type="nucleotide sequence ID" value="NZ_JAEKNR010000010.1"/>
</dbReference>
<protein>
    <submittedName>
        <fullName evidence="3">SGNH/GDSL hydrolase family protein</fullName>
    </submittedName>
</protein>
<dbReference type="GO" id="GO:0016787">
    <property type="term" value="F:hydrolase activity"/>
    <property type="evidence" value="ECO:0007669"/>
    <property type="project" value="UniProtKB-KW"/>
</dbReference>
<dbReference type="AlphaFoldDB" id="A0A934JVK5"/>
<feature type="domain" description="SGNH hydrolase-type esterase" evidence="2">
    <location>
        <begin position="45"/>
        <end position="238"/>
    </location>
</feature>
<keyword evidence="1" id="KW-0732">Signal</keyword>
<evidence type="ECO:0000313" key="4">
    <source>
        <dbReference type="Proteomes" id="UP000612893"/>
    </source>
</evidence>
<keyword evidence="4" id="KW-1185">Reference proteome</keyword>
<proteinExistence type="predicted"/>
<dbReference type="PANTHER" id="PTHR43784">
    <property type="entry name" value="GDSL-LIKE LIPASE/ACYLHYDROLASE, PUTATIVE (AFU_ORTHOLOGUE AFUA_2G00820)-RELATED"/>
    <property type="match status" value="1"/>
</dbReference>
<name>A0A934JVK5_9BACT</name>
<dbReference type="PROSITE" id="PS51257">
    <property type="entry name" value="PROKAR_LIPOPROTEIN"/>
    <property type="match status" value="1"/>
</dbReference>
<keyword evidence="3" id="KW-0378">Hydrolase</keyword>
<dbReference type="Gene3D" id="3.40.50.1110">
    <property type="entry name" value="SGNH hydrolase"/>
    <property type="match status" value="1"/>
</dbReference>
<dbReference type="PANTHER" id="PTHR43784:SF2">
    <property type="entry name" value="GDSL-LIKE LIPASE_ACYLHYDROLASE, PUTATIVE (AFU_ORTHOLOGUE AFUA_2G00820)-RELATED"/>
    <property type="match status" value="1"/>
</dbReference>
<evidence type="ECO:0000313" key="3">
    <source>
        <dbReference type="EMBL" id="MBJ7596576.1"/>
    </source>
</evidence>
<sequence>MTARALMAVLVLAALAAGACSQPGSSTSSSTARSSPEPRAIIYAALGASETVGVGTSDPTRQSFPQLLYLRLPRTAVYYNFGLPGETTSAALKDELPAALAVRPTLATVWFNVDDIAAGVGVTDYESRLEQLVGPLSRAGATRVLIANTPPVQRLPAYLACRPDPPPGVKCALGDVTLPPPDQVAALVDAYNAAIARVAARHGATVVDLAAQTATTLDQHPDYLSGDGLHPSAKGAAAIAAAFATSL</sequence>
<dbReference type="InterPro" id="IPR013830">
    <property type="entry name" value="SGNH_hydro"/>
</dbReference>
<gene>
    <name evidence="3" type="ORF">JF922_00610</name>
</gene>
<feature type="signal peptide" evidence="1">
    <location>
        <begin position="1"/>
        <end position="21"/>
    </location>
</feature>
<comment type="caution">
    <text evidence="3">The sequence shown here is derived from an EMBL/GenBank/DDBJ whole genome shotgun (WGS) entry which is preliminary data.</text>
</comment>
<feature type="chain" id="PRO_5037896245" evidence="1">
    <location>
        <begin position="22"/>
        <end position="247"/>
    </location>
</feature>
<dbReference type="EMBL" id="JAEKNR010000010">
    <property type="protein sequence ID" value="MBJ7596576.1"/>
    <property type="molecule type" value="Genomic_DNA"/>
</dbReference>
<organism evidence="3 4">
    <name type="scientific">Candidatus Nephthysia bennettiae</name>
    <dbReference type="NCBI Taxonomy" id="3127016"/>
    <lineage>
        <taxon>Bacteria</taxon>
        <taxon>Bacillati</taxon>
        <taxon>Candidatus Dormiibacterota</taxon>
        <taxon>Candidatus Dormibacteria</taxon>
        <taxon>Candidatus Dormibacterales</taxon>
        <taxon>Candidatus Dormibacteraceae</taxon>
        <taxon>Candidatus Nephthysia</taxon>
    </lineage>
</organism>
<reference evidence="3" key="1">
    <citation type="submission" date="2020-10" db="EMBL/GenBank/DDBJ databases">
        <title>Ca. Dormibacterota MAGs.</title>
        <authorList>
            <person name="Montgomery K."/>
        </authorList>
    </citation>
    <scope>NUCLEOTIDE SEQUENCE [LARGE SCALE GENOMIC DNA]</scope>
    <source>
        <strain evidence="3">SC8812_S17_10</strain>
    </source>
</reference>
<accession>A0A934JVK5</accession>
<dbReference type="Proteomes" id="UP000612893">
    <property type="component" value="Unassembled WGS sequence"/>
</dbReference>
<evidence type="ECO:0000259" key="2">
    <source>
        <dbReference type="Pfam" id="PF13472"/>
    </source>
</evidence>
<dbReference type="SUPFAM" id="SSF52266">
    <property type="entry name" value="SGNH hydrolase"/>
    <property type="match status" value="1"/>
</dbReference>